<evidence type="ECO:0000313" key="2">
    <source>
        <dbReference type="EMBL" id="OIQ80813.1"/>
    </source>
</evidence>
<dbReference type="EMBL" id="MLJW01001008">
    <property type="protein sequence ID" value="OIQ80813.1"/>
    <property type="molecule type" value="Genomic_DNA"/>
</dbReference>
<accession>A0A1J5QY37</accession>
<feature type="region of interest" description="Disordered" evidence="1">
    <location>
        <begin position="33"/>
        <end position="69"/>
    </location>
</feature>
<comment type="caution">
    <text evidence="2">The sequence shown here is derived from an EMBL/GenBank/DDBJ whole genome shotgun (WGS) entry which is preliminary data.</text>
</comment>
<name>A0A1J5QY37_9ZZZZ</name>
<dbReference type="AlphaFoldDB" id="A0A1J5QY37"/>
<protein>
    <submittedName>
        <fullName evidence="2">Uncharacterized protein</fullName>
    </submittedName>
</protein>
<sequence>MVVPSSRPAARRRPSSASSANWCMRTAQSIVVPPPPRRGAAALPRTAMTSRYRSGASRRFSRSSSRQARRRCAGALKSRNSSLTGFLIFQACSPSSSTQEICVSRQRTSRPLRACRSRRSASMSSRCAPASRRGRVVGVVGVGSACGVAACIVRPPRAIVGVGDCRVQRRAGSPARVFTVRAECTTRANCRI</sequence>
<proteinExistence type="predicted"/>
<reference evidence="2" key="1">
    <citation type="submission" date="2016-10" db="EMBL/GenBank/DDBJ databases">
        <title>Sequence of Gallionella enrichment culture.</title>
        <authorList>
            <person name="Poehlein A."/>
            <person name="Muehling M."/>
            <person name="Daniel R."/>
        </authorList>
    </citation>
    <scope>NUCLEOTIDE SEQUENCE</scope>
</reference>
<feature type="compositionally biased region" description="Low complexity" evidence="1">
    <location>
        <begin position="38"/>
        <end position="66"/>
    </location>
</feature>
<gene>
    <name evidence="2" type="ORF">GALL_374240</name>
</gene>
<evidence type="ECO:0000256" key="1">
    <source>
        <dbReference type="SAM" id="MobiDB-lite"/>
    </source>
</evidence>
<organism evidence="2">
    <name type="scientific">mine drainage metagenome</name>
    <dbReference type="NCBI Taxonomy" id="410659"/>
    <lineage>
        <taxon>unclassified sequences</taxon>
        <taxon>metagenomes</taxon>
        <taxon>ecological metagenomes</taxon>
    </lineage>
</organism>